<sequence>MNRLRPSSAARRRAICLSYANGLLWAIGNGLVSSTLVTYLALQLGAKGVAISLIIAAPRVAGVLRLAAPAVFAWGAQRRIAGRYFCGRKPLCLGGYVASGLILVLIPYAAIQASRYGTGWGVAVLVLSWGAYHLLEYAATVALWSWLGDVYPRALRSRLVAGRERWKLYGRVFGFAASVALTVAWEVGLPDSPRWTPLAASASVGALLLIVAAVPLAVMPSWSHAPSARPVAPVRTLLVALADRRYRKLLMYSVSFALANGLTAAAQGLYPWRVLGIDYHTMVGLRAGLGAGQAALTRSSGRWLQRLGVRRVMTAAQLTVALGPLFFWLATPGPPWWAPAWIIMAYVAWIAYAPLNIGLDTLKISYADPSNNAPYVAVYYTVGDLANAAATLLGGWLCDQFISAADSSLAGYGWLFLIGWAARTAVAGFAWRLDEPEPRDRR</sequence>
<dbReference type="OrthoDB" id="261353at2"/>
<feature type="transmembrane region" description="Helical" evidence="1">
    <location>
        <begin position="249"/>
        <end position="270"/>
    </location>
</feature>
<accession>A0A5C5WA92</accession>
<feature type="transmembrane region" description="Helical" evidence="1">
    <location>
        <begin position="123"/>
        <end position="147"/>
    </location>
</feature>
<feature type="transmembrane region" description="Helical" evidence="1">
    <location>
        <begin position="336"/>
        <end position="355"/>
    </location>
</feature>
<protein>
    <recommendedName>
        <fullName evidence="4">Major Facilitator Superfamily protein</fullName>
    </recommendedName>
</protein>
<proteinExistence type="predicted"/>
<keyword evidence="3" id="KW-1185">Reference proteome</keyword>
<feature type="transmembrane region" description="Helical" evidence="1">
    <location>
        <begin position="93"/>
        <end position="111"/>
    </location>
</feature>
<evidence type="ECO:0000313" key="2">
    <source>
        <dbReference type="EMBL" id="TWT47223.1"/>
    </source>
</evidence>
<evidence type="ECO:0008006" key="4">
    <source>
        <dbReference type="Google" id="ProtNLM"/>
    </source>
</evidence>
<evidence type="ECO:0000313" key="3">
    <source>
        <dbReference type="Proteomes" id="UP000318995"/>
    </source>
</evidence>
<dbReference type="EMBL" id="SJPH01000002">
    <property type="protein sequence ID" value="TWT47223.1"/>
    <property type="molecule type" value="Genomic_DNA"/>
</dbReference>
<dbReference type="SUPFAM" id="SSF103473">
    <property type="entry name" value="MFS general substrate transporter"/>
    <property type="match status" value="1"/>
</dbReference>
<dbReference type="InterPro" id="IPR052528">
    <property type="entry name" value="Sugar_transport-like"/>
</dbReference>
<name>A0A5C5WA92_9BACT</name>
<organism evidence="2 3">
    <name type="scientific">Botrimarina hoheduenensis</name>
    <dbReference type="NCBI Taxonomy" id="2528000"/>
    <lineage>
        <taxon>Bacteria</taxon>
        <taxon>Pseudomonadati</taxon>
        <taxon>Planctomycetota</taxon>
        <taxon>Planctomycetia</taxon>
        <taxon>Pirellulales</taxon>
        <taxon>Lacipirellulaceae</taxon>
        <taxon>Botrimarina</taxon>
    </lineage>
</organism>
<keyword evidence="1" id="KW-0472">Membrane</keyword>
<evidence type="ECO:0000256" key="1">
    <source>
        <dbReference type="SAM" id="Phobius"/>
    </source>
</evidence>
<gene>
    <name evidence="2" type="ORF">Pla111_08350</name>
</gene>
<dbReference type="PANTHER" id="PTHR23526:SF2">
    <property type="entry name" value="MAJOR FACILITATOR SUPERFAMILY (MFS) PROFILE DOMAIN-CONTAINING PROTEIN"/>
    <property type="match status" value="1"/>
</dbReference>
<dbReference type="InterPro" id="IPR036259">
    <property type="entry name" value="MFS_trans_sf"/>
</dbReference>
<reference evidence="2 3" key="1">
    <citation type="submission" date="2019-02" db="EMBL/GenBank/DDBJ databases">
        <title>Deep-cultivation of Planctomycetes and their phenomic and genomic characterization uncovers novel biology.</title>
        <authorList>
            <person name="Wiegand S."/>
            <person name="Jogler M."/>
            <person name="Boedeker C."/>
            <person name="Pinto D."/>
            <person name="Vollmers J."/>
            <person name="Rivas-Marin E."/>
            <person name="Kohn T."/>
            <person name="Peeters S.H."/>
            <person name="Heuer A."/>
            <person name="Rast P."/>
            <person name="Oberbeckmann S."/>
            <person name="Bunk B."/>
            <person name="Jeske O."/>
            <person name="Meyerdierks A."/>
            <person name="Storesund J.E."/>
            <person name="Kallscheuer N."/>
            <person name="Luecker S."/>
            <person name="Lage O.M."/>
            <person name="Pohl T."/>
            <person name="Merkel B.J."/>
            <person name="Hornburger P."/>
            <person name="Mueller R.-W."/>
            <person name="Bruemmer F."/>
            <person name="Labrenz M."/>
            <person name="Spormann A.M."/>
            <person name="Op Den Camp H."/>
            <person name="Overmann J."/>
            <person name="Amann R."/>
            <person name="Jetten M.S.M."/>
            <person name="Mascher T."/>
            <person name="Medema M.H."/>
            <person name="Devos D.P."/>
            <person name="Kaster A.-K."/>
            <person name="Ovreas L."/>
            <person name="Rohde M."/>
            <person name="Galperin M.Y."/>
            <person name="Jogler C."/>
        </authorList>
    </citation>
    <scope>NUCLEOTIDE SEQUENCE [LARGE SCALE GENOMIC DNA]</scope>
    <source>
        <strain evidence="2 3">Pla111</strain>
    </source>
</reference>
<feature type="transmembrane region" description="Helical" evidence="1">
    <location>
        <begin position="21"/>
        <end position="42"/>
    </location>
</feature>
<feature type="transmembrane region" description="Helical" evidence="1">
    <location>
        <begin position="409"/>
        <end position="433"/>
    </location>
</feature>
<dbReference type="Proteomes" id="UP000318995">
    <property type="component" value="Unassembled WGS sequence"/>
</dbReference>
<comment type="caution">
    <text evidence="2">The sequence shown here is derived from an EMBL/GenBank/DDBJ whole genome shotgun (WGS) entry which is preliminary data.</text>
</comment>
<dbReference type="PANTHER" id="PTHR23526">
    <property type="entry name" value="INTEGRAL MEMBRANE TRANSPORT PROTEIN-RELATED"/>
    <property type="match status" value="1"/>
</dbReference>
<dbReference type="Gene3D" id="1.20.1250.20">
    <property type="entry name" value="MFS general substrate transporter like domains"/>
    <property type="match status" value="1"/>
</dbReference>
<keyword evidence="1" id="KW-0812">Transmembrane</keyword>
<feature type="transmembrane region" description="Helical" evidence="1">
    <location>
        <begin position="168"/>
        <end position="185"/>
    </location>
</feature>
<dbReference type="RefSeq" id="WP_146571676.1">
    <property type="nucleotide sequence ID" value="NZ_SJPH01000002.1"/>
</dbReference>
<feature type="transmembrane region" description="Helical" evidence="1">
    <location>
        <begin position="197"/>
        <end position="219"/>
    </location>
</feature>
<feature type="transmembrane region" description="Helical" evidence="1">
    <location>
        <begin position="48"/>
        <end position="72"/>
    </location>
</feature>
<dbReference type="AlphaFoldDB" id="A0A5C5WA92"/>
<keyword evidence="1" id="KW-1133">Transmembrane helix</keyword>
<feature type="transmembrane region" description="Helical" evidence="1">
    <location>
        <begin position="376"/>
        <end position="397"/>
    </location>
</feature>